<geneLocation type="plasmid" evidence="1">
    <name>p1</name>
</geneLocation>
<accession>A0A2S7V9L9</accession>
<proteinExistence type="predicted"/>
<gene>
    <name evidence="1" type="ORF">BTO08_22130</name>
</gene>
<evidence type="ECO:0008006" key="3">
    <source>
        <dbReference type="Google" id="ProtNLM"/>
    </source>
</evidence>
<comment type="caution">
    <text evidence="1">The sequence shown here is derived from an EMBL/GenBank/DDBJ whole genome shotgun (WGS) entry which is preliminary data.</text>
</comment>
<protein>
    <recommendedName>
        <fullName evidence="3">Cell division topological specificity factor</fullName>
    </recommendedName>
</protein>
<dbReference type="AlphaFoldDB" id="A0A2S7V9L9"/>
<dbReference type="EMBL" id="MSCJ01000004">
    <property type="protein sequence ID" value="PQJ58462.1"/>
    <property type="molecule type" value="Genomic_DNA"/>
</dbReference>
<evidence type="ECO:0000313" key="2">
    <source>
        <dbReference type="Proteomes" id="UP000238730"/>
    </source>
</evidence>
<keyword evidence="1" id="KW-0614">Plasmid</keyword>
<name>A0A2S7V9L9_PHOAN</name>
<dbReference type="Proteomes" id="UP000238730">
    <property type="component" value="Unassembled WGS sequence"/>
</dbReference>
<reference evidence="1 2" key="1">
    <citation type="submission" date="2016-12" db="EMBL/GenBank/DDBJ databases">
        <title>Diversity of luminous bacteria.</title>
        <authorList>
            <person name="Yoshizawa S."/>
            <person name="Kogure K."/>
        </authorList>
    </citation>
    <scope>NUCLEOTIDE SEQUENCE [LARGE SCALE GENOMIC DNA]</scope>
    <source>
        <strain evidence="1 2">LC1-200</strain>
        <plasmid evidence="1">p1</plasmid>
    </source>
</reference>
<dbReference type="GO" id="GO:0051301">
    <property type="term" value="P:cell division"/>
    <property type="evidence" value="ECO:0007669"/>
    <property type="project" value="InterPro"/>
</dbReference>
<dbReference type="OrthoDB" id="9931116at2"/>
<dbReference type="InterPro" id="IPR036707">
    <property type="entry name" value="MinE_sf"/>
</dbReference>
<dbReference type="RefSeq" id="WP_105062720.1">
    <property type="nucleotide sequence ID" value="NZ_MSCJ01000004.1"/>
</dbReference>
<dbReference type="GO" id="GO:0032955">
    <property type="term" value="P:regulation of division septum assembly"/>
    <property type="evidence" value="ECO:0007669"/>
    <property type="project" value="InterPro"/>
</dbReference>
<evidence type="ECO:0000313" key="1">
    <source>
        <dbReference type="EMBL" id="PQJ58462.1"/>
    </source>
</evidence>
<dbReference type="Gene3D" id="3.30.1070.10">
    <property type="entry name" value="Cell division topological specificity factor MinE"/>
    <property type="match status" value="1"/>
</dbReference>
<sequence>MTMFSFFKKKKGTSSIAKSRLLNDISAIRPFNLTQIKKELSHVISKYECIIDSQIDLKNDAFSSKIRVYLKLR</sequence>
<organism evidence="1 2">
    <name type="scientific">Photobacterium angustum</name>
    <dbReference type="NCBI Taxonomy" id="661"/>
    <lineage>
        <taxon>Bacteria</taxon>
        <taxon>Pseudomonadati</taxon>
        <taxon>Pseudomonadota</taxon>
        <taxon>Gammaproteobacteria</taxon>
        <taxon>Vibrionales</taxon>
        <taxon>Vibrionaceae</taxon>
        <taxon>Photobacterium</taxon>
    </lineage>
</organism>